<accession>A0A917UY77</accession>
<dbReference type="Proteomes" id="UP000636956">
    <property type="component" value="Unassembled WGS sequence"/>
</dbReference>
<comment type="caution">
    <text evidence="1">The sequence shown here is derived from an EMBL/GenBank/DDBJ whole genome shotgun (WGS) entry which is preliminary data.</text>
</comment>
<name>A0A917UY77_9MICO</name>
<reference evidence="1" key="1">
    <citation type="journal article" date="2014" name="Int. J. Syst. Evol. Microbiol.">
        <title>Complete genome sequence of Corynebacterium casei LMG S-19264T (=DSM 44701T), isolated from a smear-ripened cheese.</title>
        <authorList>
            <consortium name="US DOE Joint Genome Institute (JGI-PGF)"/>
            <person name="Walter F."/>
            <person name="Albersmeier A."/>
            <person name="Kalinowski J."/>
            <person name="Ruckert C."/>
        </authorList>
    </citation>
    <scope>NUCLEOTIDE SEQUENCE</scope>
    <source>
        <strain evidence="1">CGMCC 1.8984</strain>
    </source>
</reference>
<reference evidence="1" key="2">
    <citation type="submission" date="2020-09" db="EMBL/GenBank/DDBJ databases">
        <authorList>
            <person name="Sun Q."/>
            <person name="Zhou Y."/>
        </authorList>
    </citation>
    <scope>NUCLEOTIDE SEQUENCE</scope>
    <source>
        <strain evidence="1">CGMCC 1.8984</strain>
    </source>
</reference>
<evidence type="ECO:0000313" key="2">
    <source>
        <dbReference type="Proteomes" id="UP000636956"/>
    </source>
</evidence>
<dbReference type="EMBL" id="BMMD01000045">
    <property type="protein sequence ID" value="GGJ94565.1"/>
    <property type="molecule type" value="Genomic_DNA"/>
</dbReference>
<dbReference type="AlphaFoldDB" id="A0A917UY77"/>
<gene>
    <name evidence="1" type="ORF">GCM10011372_36120</name>
</gene>
<proteinExistence type="predicted"/>
<organism evidence="1 2">
    <name type="scientific">Agromyces bauzanensis</name>
    <dbReference type="NCBI Taxonomy" id="1308924"/>
    <lineage>
        <taxon>Bacteria</taxon>
        <taxon>Bacillati</taxon>
        <taxon>Actinomycetota</taxon>
        <taxon>Actinomycetes</taxon>
        <taxon>Micrococcales</taxon>
        <taxon>Microbacteriaceae</taxon>
        <taxon>Agromyces</taxon>
    </lineage>
</organism>
<keyword evidence="2" id="KW-1185">Reference proteome</keyword>
<dbReference type="RefSeq" id="WP_188744788.1">
    <property type="nucleotide sequence ID" value="NZ_BAABFW010000077.1"/>
</dbReference>
<evidence type="ECO:0000313" key="1">
    <source>
        <dbReference type="EMBL" id="GGJ94565.1"/>
    </source>
</evidence>
<sequence length="157" mass="17550">MAVTIRSLVHDTTASTSLLTQLGMRDEMVWRSSVPFDGGRFEHPPWIDDPRQSGFADIRAWPISECDFATWWRGPMLTYADTDLDRAWFVLNTANFDGGAHVDPRLPDAYRSLAREGGLKPLRINSAGQHYPDSSDPVPSALRTICTEVVTSIEAAW</sequence>
<protein>
    <submittedName>
        <fullName evidence="1">Uncharacterized protein</fullName>
    </submittedName>
</protein>